<dbReference type="GO" id="GO:0008270">
    <property type="term" value="F:zinc ion binding"/>
    <property type="evidence" value="ECO:0007669"/>
    <property type="project" value="UniProtKB-KW"/>
</dbReference>
<evidence type="ECO:0000256" key="9">
    <source>
        <dbReference type="ARBA" id="ARBA00023170"/>
    </source>
</evidence>
<evidence type="ECO:0000256" key="6">
    <source>
        <dbReference type="ARBA" id="ARBA00023015"/>
    </source>
</evidence>
<dbReference type="AlphaFoldDB" id="A0A131MBQ7"/>
<dbReference type="GeneID" id="13212318"/>
<dbReference type="GO" id="GO:0005634">
    <property type="term" value="C:nucleus"/>
    <property type="evidence" value="ECO:0007669"/>
    <property type="project" value="UniProtKB-SubCell"/>
</dbReference>
<gene>
    <name evidence="13 15" type="primary">nhr-93</name>
    <name evidence="13" type="ORF">CELE_T24A6.9</name>
    <name evidence="15" type="ORF">T24A6.9</name>
</gene>
<dbReference type="GO" id="GO:0004879">
    <property type="term" value="F:nuclear receptor activity"/>
    <property type="evidence" value="ECO:0000318"/>
    <property type="project" value="GO_Central"/>
</dbReference>
<protein>
    <submittedName>
        <fullName evidence="13">Nuclear Hormone Receptor family</fullName>
    </submittedName>
</protein>
<evidence type="ECO:0000256" key="3">
    <source>
        <dbReference type="ARBA" id="ARBA00022723"/>
    </source>
</evidence>
<name>A0A131MBQ7_CAEEL</name>
<evidence type="ECO:0000256" key="8">
    <source>
        <dbReference type="ARBA" id="ARBA00023163"/>
    </source>
</evidence>
<evidence type="ECO:0000256" key="10">
    <source>
        <dbReference type="ARBA" id="ARBA00023242"/>
    </source>
</evidence>
<dbReference type="RefSeq" id="NP_001309665.1">
    <property type="nucleotide sequence ID" value="NM_001322531.2"/>
</dbReference>
<dbReference type="InterPro" id="IPR001628">
    <property type="entry name" value="Znf_hrmn_rcpt"/>
</dbReference>
<dbReference type="InParanoid" id="A0A131MBQ7"/>
<dbReference type="Proteomes" id="UP000001940">
    <property type="component" value="Chromosome V"/>
</dbReference>
<evidence type="ECO:0000256" key="4">
    <source>
        <dbReference type="ARBA" id="ARBA00022771"/>
    </source>
</evidence>
<dbReference type="SMR" id="A0A131MBQ7"/>
<evidence type="ECO:0000259" key="11">
    <source>
        <dbReference type="PROSITE" id="PS51030"/>
    </source>
</evidence>
<dbReference type="Bgee" id="WBGene00003683">
    <property type="expression patterns" value="Expressed in embryo and 2 other cell types or tissues"/>
</dbReference>
<dbReference type="FunFam" id="1.10.565.10:FF:000070">
    <property type="entry name" value="Nuclear Hormone Receptor family"/>
    <property type="match status" value="1"/>
</dbReference>
<dbReference type="GO" id="GO:0000978">
    <property type="term" value="F:RNA polymerase II cis-regulatory region sequence-specific DNA binding"/>
    <property type="evidence" value="ECO:0000318"/>
    <property type="project" value="GO_Central"/>
</dbReference>
<comment type="subcellular location">
    <subcellularLocation>
        <location evidence="1">Nucleus</location>
    </subcellularLocation>
</comment>
<dbReference type="InterPro" id="IPR013088">
    <property type="entry name" value="Znf_NHR/GATA"/>
</dbReference>
<dbReference type="InterPro" id="IPR000536">
    <property type="entry name" value="Nucl_hrmn_rcpt_lig-bd"/>
</dbReference>
<dbReference type="CTD" id="13212318"/>
<dbReference type="PROSITE" id="PS51843">
    <property type="entry name" value="NR_LBD"/>
    <property type="match status" value="1"/>
</dbReference>
<dbReference type="GO" id="GO:0030154">
    <property type="term" value="P:cell differentiation"/>
    <property type="evidence" value="ECO:0000318"/>
    <property type="project" value="GO_Central"/>
</dbReference>
<keyword evidence="6" id="KW-0805">Transcription regulation</keyword>
<evidence type="ECO:0000256" key="5">
    <source>
        <dbReference type="ARBA" id="ARBA00022833"/>
    </source>
</evidence>
<dbReference type="SUPFAM" id="SSF57716">
    <property type="entry name" value="Glucocorticoid receptor-like (DNA-binding domain)"/>
    <property type="match status" value="1"/>
</dbReference>
<evidence type="ECO:0000259" key="12">
    <source>
        <dbReference type="PROSITE" id="PS51843"/>
    </source>
</evidence>
<dbReference type="Pfam" id="PF00104">
    <property type="entry name" value="Hormone_recep"/>
    <property type="match status" value="1"/>
</dbReference>
<evidence type="ECO:0000313" key="13">
    <source>
        <dbReference type="EMBL" id="CZR14590.1"/>
    </source>
</evidence>
<evidence type="ECO:0000256" key="1">
    <source>
        <dbReference type="ARBA" id="ARBA00004123"/>
    </source>
</evidence>
<dbReference type="SUPFAM" id="SSF48508">
    <property type="entry name" value="Nuclear receptor ligand-binding domain"/>
    <property type="match status" value="1"/>
</dbReference>
<keyword evidence="7" id="KW-0238">DNA-binding</keyword>
<feature type="domain" description="NR LBD" evidence="12">
    <location>
        <begin position="198"/>
        <end position="410"/>
    </location>
</feature>
<dbReference type="Gene3D" id="3.30.50.10">
    <property type="entry name" value="Erythroid Transcription Factor GATA-1, subunit A"/>
    <property type="match status" value="1"/>
</dbReference>
<dbReference type="SMART" id="SM00399">
    <property type="entry name" value="ZnF_C4"/>
    <property type="match status" value="1"/>
</dbReference>
<dbReference type="FunFam" id="3.30.50.10:FF:000030">
    <property type="entry name" value="Nuclear Hormone Receptor family"/>
    <property type="match status" value="1"/>
</dbReference>
<dbReference type="Reactome" id="R-CEL-5362517">
    <property type="pathway name" value="Signaling by Retinoic Acid"/>
</dbReference>
<dbReference type="PANTHER" id="PTHR24083">
    <property type="entry name" value="NUCLEAR HORMONE RECEPTOR"/>
    <property type="match status" value="1"/>
</dbReference>
<feature type="domain" description="Nuclear receptor" evidence="11">
    <location>
        <begin position="59"/>
        <end position="137"/>
    </location>
</feature>
<keyword evidence="10" id="KW-0539">Nucleus</keyword>
<accession>A0A131MBQ7</accession>
<dbReference type="EMBL" id="BX284605">
    <property type="protein sequence ID" value="CZR14590.1"/>
    <property type="molecule type" value="Genomic_DNA"/>
</dbReference>
<dbReference type="Pfam" id="PF00105">
    <property type="entry name" value="zf-C4"/>
    <property type="match status" value="1"/>
</dbReference>
<dbReference type="InterPro" id="IPR050274">
    <property type="entry name" value="Nuclear_hormone_rcpt_NR2"/>
</dbReference>
<dbReference type="OrthoDB" id="9984314at2759"/>
<dbReference type="WormBase" id="T24A6.9a">
    <property type="protein sequence ID" value="CE51490"/>
    <property type="gene ID" value="WBGene00003683"/>
    <property type="gene designation" value="nhr-93"/>
</dbReference>
<evidence type="ECO:0000256" key="7">
    <source>
        <dbReference type="ARBA" id="ARBA00023125"/>
    </source>
</evidence>
<dbReference type="Gene3D" id="1.10.565.10">
    <property type="entry name" value="Retinoid X Receptor"/>
    <property type="match status" value="1"/>
</dbReference>
<keyword evidence="5" id="KW-0862">Zinc</keyword>
<dbReference type="PROSITE" id="PS51030">
    <property type="entry name" value="NUCLEAR_REC_DBD_2"/>
    <property type="match status" value="1"/>
</dbReference>
<organism evidence="13 14">
    <name type="scientific">Caenorhabditis elegans</name>
    <dbReference type="NCBI Taxonomy" id="6239"/>
    <lineage>
        <taxon>Eukaryota</taxon>
        <taxon>Metazoa</taxon>
        <taxon>Ecdysozoa</taxon>
        <taxon>Nematoda</taxon>
        <taxon>Chromadorea</taxon>
        <taxon>Rhabditida</taxon>
        <taxon>Rhabditina</taxon>
        <taxon>Rhabditomorpha</taxon>
        <taxon>Rhabditoidea</taxon>
        <taxon>Rhabditidae</taxon>
        <taxon>Peloderinae</taxon>
        <taxon>Caenorhabditis</taxon>
    </lineage>
</organism>
<proteinExistence type="inferred from homology"/>
<keyword evidence="4" id="KW-0863">Zinc-finger</keyword>
<keyword evidence="8" id="KW-0804">Transcription</keyword>
<dbReference type="PRINTS" id="PR00047">
    <property type="entry name" value="STROIDFINGER"/>
</dbReference>
<evidence type="ECO:0000313" key="14">
    <source>
        <dbReference type="Proteomes" id="UP000001940"/>
    </source>
</evidence>
<dbReference type="Reactome" id="R-CEL-383280">
    <property type="pathway name" value="Nuclear Receptor transcription pathway"/>
</dbReference>
<dbReference type="InterPro" id="IPR035500">
    <property type="entry name" value="NHR-like_dom_sf"/>
</dbReference>
<dbReference type="SMART" id="SM00430">
    <property type="entry name" value="HOLI"/>
    <property type="match status" value="1"/>
</dbReference>
<evidence type="ECO:0000256" key="2">
    <source>
        <dbReference type="ARBA" id="ARBA00005993"/>
    </source>
</evidence>
<dbReference type="AGR" id="WB:WBGene00003683"/>
<keyword evidence="9 13" id="KW-0675">Receptor</keyword>
<comment type="similarity">
    <text evidence="2">Belongs to the nuclear hormone receptor family.</text>
</comment>
<dbReference type="GO" id="GO:0006357">
    <property type="term" value="P:regulation of transcription by RNA polymerase II"/>
    <property type="evidence" value="ECO:0000318"/>
    <property type="project" value="GO_Central"/>
</dbReference>
<keyword evidence="14" id="KW-1185">Reference proteome</keyword>
<dbReference type="FunCoup" id="A0A131MBQ7">
    <property type="interactions" value="168"/>
</dbReference>
<keyword evidence="3" id="KW-0479">Metal-binding</keyword>
<evidence type="ECO:0000313" key="15">
    <source>
        <dbReference type="WormBase" id="T24A6.9a"/>
    </source>
</evidence>
<dbReference type="ExpressionAtlas" id="A0A131MBQ7">
    <property type="expression patterns" value="baseline"/>
</dbReference>
<reference evidence="13 14" key="1">
    <citation type="journal article" date="1998" name="Science">
        <title>Genome sequence of the nematode C. elegans: a platform for investigating biology.</title>
        <authorList>
            <consortium name="The C. elegans sequencing consortium"/>
            <person name="Sulson J.E."/>
            <person name="Waterston R."/>
        </authorList>
    </citation>
    <scope>NUCLEOTIDE SEQUENCE [LARGE SCALE GENOMIC DNA]</scope>
    <source>
        <strain evidence="13 14">Bristol N2</strain>
    </source>
</reference>
<sequence>MKCHIIEDCKNTRNFRVYQQRLEDNTRHMEVVYCNTFSNVWMSENNVEIKLISTKILKPSKCMVCARPAHGYHCDVTTCKGCKSFFRRMYLLRSEIKCSGRNDCFDLKKRIEPLLRCRSCRYRKCLLVGMNPEALVFNMLTKEDSIIKVINSLDYLDQKVEKFRLCAYNPDWATMGGLADLIKNNGKLNQVDKYGPFPGWPLDPDHEFAHQNFYRDLKAFSTDRKEWRLFNLLASIEYSKTFLFFQNLDLPDQLRVLKHTAAGCSSLSCSFFTLRQKYEDIRQPDGTQRPSKLAPGYALFSALIGPMRRVGTQYFEYLLLKALYLCNPAIPGLTVQAQHVLERERRLYSNILMEFCLRNYSNGATKFVDVIQLIGVLEWQQKNLKDLHVLLLTPVLSQLPGDFCVSFVHELVFD</sequence>